<protein>
    <submittedName>
        <fullName evidence="2">Uncharacterized protein</fullName>
    </submittedName>
</protein>
<feature type="region of interest" description="Disordered" evidence="1">
    <location>
        <begin position="401"/>
        <end position="469"/>
    </location>
</feature>
<proteinExistence type="predicted"/>
<feature type="region of interest" description="Disordered" evidence="1">
    <location>
        <begin position="686"/>
        <end position="706"/>
    </location>
</feature>
<sequence>MDPGRRGFANAPGQPPAVAPTPVGPQYHCHICKNPSHEFLFLPCCGKVACLSCKENHEGEHFPKNFFLPEGSRNTPGAAISLLIDSSATRYDVNLPLLLGLPFFAHALRNFNPSDFYTVDWTMRTRKPRFAIMLPDFRSAAVRIFLLWLYGGNENESELLQGAVINGVLPGIYGIAHTLGVPKVQNRVIKYWDTAFRRNKVSIYHDLSMAHTLQKAPNVIDIIAMTNAYKETEPGSKLRQFAACVMSQCLDSKHIFGKYEHQLEILKDIRDWMRKWEVWQLRKGLSGLPGSSGDVAADALLGLGQVRKTAVRRTIQSYKAERFLYGTDEESLGSFFVDENAVWDATLYQSTRLKVQDLKTGEVIEVTEKFKEADEAKAVPDDDADIATLLGDESQSQLQSRAELSVPVAAVQPPKQVHRLDPTSTPFSLTRPTAPSSPKSSAVSAREVGEDQARDSPSPSKAAAEAVSADQDGDDLVLYELNRLALLYVLMVGEINKKTVRNYEPRTKEFFDKLDKLTLAELLNAVPGSTKFDAEMNWSISLACKTPLPLHDKDYGPWVRHVRESLRLRENEEGKLGSETDVRHSREYYMATADLSKVPTPEAILAQLKPYQRTSLQELLGSFGIETNSPEHMLLDENAKMVAIKEDSGDAWGRLLKGVVYWRIEDDDFRKDVAKTFREIRRRAVEEANEAEEDNEKSIKKELEVSSTENESWQTAEECEEYIDCATVEETADESGVAPEEADATGETATDKTAVDLEAGFCRHKCASSCLHVSTPKCCACADDRPYSESYLVYVDGIGDAQQNTRWEGYCQSCEEFWHDHAVRTELNRLALLFVMLDNPKIVKKHPNRAIHSKSRSLRYVRKGTKEKLSLFPIVKSIIGRKRRFWSRVRGPWAFEDQLFGLYRRKRARKDVFKTAFRGPRSYFTLPPAIFGAWRRRSEG</sequence>
<feature type="compositionally biased region" description="Low complexity" evidence="1">
    <location>
        <begin position="406"/>
        <end position="415"/>
    </location>
</feature>
<dbReference type="Proteomes" id="UP000799750">
    <property type="component" value="Unassembled WGS sequence"/>
</dbReference>
<name>A0A6A6QA63_9PEZI</name>
<accession>A0A6A6QA63</accession>
<gene>
    <name evidence="2" type="ORF">BU16DRAFT_586277</name>
</gene>
<organism evidence="2 3">
    <name type="scientific">Lophium mytilinum</name>
    <dbReference type="NCBI Taxonomy" id="390894"/>
    <lineage>
        <taxon>Eukaryota</taxon>
        <taxon>Fungi</taxon>
        <taxon>Dikarya</taxon>
        <taxon>Ascomycota</taxon>
        <taxon>Pezizomycotina</taxon>
        <taxon>Dothideomycetes</taxon>
        <taxon>Pleosporomycetidae</taxon>
        <taxon>Mytilinidiales</taxon>
        <taxon>Mytilinidiaceae</taxon>
        <taxon>Lophium</taxon>
    </lineage>
</organism>
<dbReference type="EMBL" id="MU004199">
    <property type="protein sequence ID" value="KAF2489122.1"/>
    <property type="molecule type" value="Genomic_DNA"/>
</dbReference>
<feature type="compositionally biased region" description="Polar residues" evidence="1">
    <location>
        <begin position="422"/>
        <end position="431"/>
    </location>
</feature>
<reference evidence="2" key="1">
    <citation type="journal article" date="2020" name="Stud. Mycol.">
        <title>101 Dothideomycetes genomes: a test case for predicting lifestyles and emergence of pathogens.</title>
        <authorList>
            <person name="Haridas S."/>
            <person name="Albert R."/>
            <person name="Binder M."/>
            <person name="Bloem J."/>
            <person name="Labutti K."/>
            <person name="Salamov A."/>
            <person name="Andreopoulos B."/>
            <person name="Baker S."/>
            <person name="Barry K."/>
            <person name="Bills G."/>
            <person name="Bluhm B."/>
            <person name="Cannon C."/>
            <person name="Castanera R."/>
            <person name="Culley D."/>
            <person name="Daum C."/>
            <person name="Ezra D."/>
            <person name="Gonzalez J."/>
            <person name="Henrissat B."/>
            <person name="Kuo A."/>
            <person name="Liang C."/>
            <person name="Lipzen A."/>
            <person name="Lutzoni F."/>
            <person name="Magnuson J."/>
            <person name="Mondo S."/>
            <person name="Nolan M."/>
            <person name="Ohm R."/>
            <person name="Pangilinan J."/>
            <person name="Park H.-J."/>
            <person name="Ramirez L."/>
            <person name="Alfaro M."/>
            <person name="Sun H."/>
            <person name="Tritt A."/>
            <person name="Yoshinaga Y."/>
            <person name="Zwiers L.-H."/>
            <person name="Turgeon B."/>
            <person name="Goodwin S."/>
            <person name="Spatafora J."/>
            <person name="Crous P."/>
            <person name="Grigoriev I."/>
        </authorList>
    </citation>
    <scope>NUCLEOTIDE SEQUENCE</scope>
    <source>
        <strain evidence="2">CBS 269.34</strain>
    </source>
</reference>
<feature type="compositionally biased region" description="Low complexity" evidence="1">
    <location>
        <begin position="432"/>
        <end position="445"/>
    </location>
</feature>
<evidence type="ECO:0000256" key="1">
    <source>
        <dbReference type="SAM" id="MobiDB-lite"/>
    </source>
</evidence>
<evidence type="ECO:0000313" key="3">
    <source>
        <dbReference type="Proteomes" id="UP000799750"/>
    </source>
</evidence>
<dbReference type="AlphaFoldDB" id="A0A6A6QA63"/>
<evidence type="ECO:0000313" key="2">
    <source>
        <dbReference type="EMBL" id="KAF2489122.1"/>
    </source>
</evidence>
<dbReference type="OrthoDB" id="3799362at2759"/>
<keyword evidence="3" id="KW-1185">Reference proteome</keyword>